<evidence type="ECO:0000256" key="1">
    <source>
        <dbReference type="SAM" id="Phobius"/>
    </source>
</evidence>
<protein>
    <submittedName>
        <fullName evidence="2">Uncharacterized protein</fullName>
    </submittedName>
</protein>
<feature type="transmembrane region" description="Helical" evidence="1">
    <location>
        <begin position="21"/>
        <end position="43"/>
    </location>
</feature>
<evidence type="ECO:0000313" key="2">
    <source>
        <dbReference type="EMBL" id="GAF09032.1"/>
    </source>
</evidence>
<evidence type="ECO:0000313" key="3">
    <source>
        <dbReference type="Proteomes" id="UP000019364"/>
    </source>
</evidence>
<name>W7YKJ5_9BACL</name>
<dbReference type="RefSeq" id="WP_036650044.1">
    <property type="nucleotide sequence ID" value="NZ_BAVZ01000009.1"/>
</dbReference>
<dbReference type="OrthoDB" id="2662002at2"/>
<gene>
    <name evidence="2" type="ORF">JCM16418_3149</name>
</gene>
<comment type="caution">
    <text evidence="2">The sequence shown here is derived from an EMBL/GenBank/DDBJ whole genome shotgun (WGS) entry which is preliminary data.</text>
</comment>
<keyword evidence="1" id="KW-1133">Transmembrane helix</keyword>
<keyword evidence="1" id="KW-0472">Membrane</keyword>
<dbReference type="Proteomes" id="UP000019364">
    <property type="component" value="Unassembled WGS sequence"/>
</dbReference>
<sequence>MKEEERIREYVLLFNRLCHQAGYIVKIILTGLIVALLLFQIALHIDELRPFISSVDRMEGDTVNARNVRDWKE</sequence>
<dbReference type="EMBL" id="BAVZ01000009">
    <property type="protein sequence ID" value="GAF09032.1"/>
    <property type="molecule type" value="Genomic_DNA"/>
</dbReference>
<reference evidence="2 3" key="1">
    <citation type="journal article" date="2014" name="Genome Announc.">
        <title>Draft Genome Sequence of Paenibacillus pini JCM 16418T, Isolated from the Rhizosphere of Pine Tree.</title>
        <authorList>
            <person name="Yuki M."/>
            <person name="Oshima K."/>
            <person name="Suda W."/>
            <person name="Oshida Y."/>
            <person name="Kitamura K."/>
            <person name="Iida Y."/>
            <person name="Hattori M."/>
            <person name="Ohkuma M."/>
        </authorList>
    </citation>
    <scope>NUCLEOTIDE SEQUENCE [LARGE SCALE GENOMIC DNA]</scope>
    <source>
        <strain evidence="2 3">JCM 16418</strain>
    </source>
</reference>
<accession>W7YKJ5</accession>
<keyword evidence="3" id="KW-1185">Reference proteome</keyword>
<dbReference type="STRING" id="1236976.JCM16418_3149"/>
<proteinExistence type="predicted"/>
<keyword evidence="1" id="KW-0812">Transmembrane</keyword>
<dbReference type="AlphaFoldDB" id="W7YKJ5"/>
<organism evidence="2 3">
    <name type="scientific">Paenibacillus pini JCM 16418</name>
    <dbReference type="NCBI Taxonomy" id="1236976"/>
    <lineage>
        <taxon>Bacteria</taxon>
        <taxon>Bacillati</taxon>
        <taxon>Bacillota</taxon>
        <taxon>Bacilli</taxon>
        <taxon>Bacillales</taxon>
        <taxon>Paenibacillaceae</taxon>
        <taxon>Paenibacillus</taxon>
    </lineage>
</organism>